<dbReference type="InterPro" id="IPR011545">
    <property type="entry name" value="DEAD/DEAH_box_helicase_dom"/>
</dbReference>
<proteinExistence type="inferred from homology"/>
<dbReference type="PROSITE" id="PS51192">
    <property type="entry name" value="HELICASE_ATP_BIND_1"/>
    <property type="match status" value="1"/>
</dbReference>
<dbReference type="Gene3D" id="3.40.50.300">
    <property type="entry name" value="P-loop containing nucleotide triphosphate hydrolases"/>
    <property type="match status" value="2"/>
</dbReference>
<evidence type="ECO:0000256" key="4">
    <source>
        <dbReference type="ARBA" id="ARBA00022840"/>
    </source>
</evidence>
<dbReference type="SMART" id="SM00487">
    <property type="entry name" value="DEXDc"/>
    <property type="match status" value="1"/>
</dbReference>
<accession>A0A835UAR8</accession>
<comment type="caution">
    <text evidence="12">The sequence shown here is derived from an EMBL/GenBank/DDBJ whole genome shotgun (WGS) entry which is preliminary data.</text>
</comment>
<evidence type="ECO:0000256" key="2">
    <source>
        <dbReference type="ARBA" id="ARBA00022801"/>
    </source>
</evidence>
<dbReference type="PROSITE" id="PS51195">
    <property type="entry name" value="Q_MOTIF"/>
    <property type="match status" value="1"/>
</dbReference>
<dbReference type="SUPFAM" id="SSF52540">
    <property type="entry name" value="P-loop containing nucleoside triphosphate hydrolases"/>
    <property type="match status" value="1"/>
</dbReference>
<feature type="compositionally biased region" description="Acidic residues" evidence="8">
    <location>
        <begin position="250"/>
        <end position="262"/>
    </location>
</feature>
<comment type="similarity">
    <text evidence="7">Belongs to the DEAD box helicase family.</text>
</comment>
<dbReference type="EC" id="3.6.4.13" evidence="7"/>
<comment type="domain">
    <text evidence="7">The Q motif is unique to and characteristic of the DEAD box family of RNA helicases and controls ATP binding and hydrolysis.</text>
</comment>
<evidence type="ECO:0000259" key="9">
    <source>
        <dbReference type="PROSITE" id="PS51192"/>
    </source>
</evidence>
<keyword evidence="2 7" id="KW-0378">Hydrolase</keyword>
<evidence type="ECO:0000256" key="3">
    <source>
        <dbReference type="ARBA" id="ARBA00022806"/>
    </source>
</evidence>
<evidence type="ECO:0000313" key="12">
    <source>
        <dbReference type="EMBL" id="KAG0454732.1"/>
    </source>
</evidence>
<dbReference type="GO" id="GO:0003724">
    <property type="term" value="F:RNA helicase activity"/>
    <property type="evidence" value="ECO:0007669"/>
    <property type="project" value="UniProtKB-EC"/>
</dbReference>
<feature type="region of interest" description="Disordered" evidence="8">
    <location>
        <begin position="170"/>
        <end position="193"/>
    </location>
</feature>
<evidence type="ECO:0000259" key="11">
    <source>
        <dbReference type="PROSITE" id="PS51195"/>
    </source>
</evidence>
<keyword evidence="3 7" id="KW-0347">Helicase</keyword>
<dbReference type="OrthoDB" id="66620at2759"/>
<feature type="domain" description="DEAD-box RNA helicase Q" evidence="11">
    <location>
        <begin position="311"/>
        <end position="339"/>
    </location>
</feature>
<evidence type="ECO:0000256" key="6">
    <source>
        <dbReference type="PROSITE-ProRule" id="PRU00552"/>
    </source>
</evidence>
<feature type="short sequence motif" description="Q motif" evidence="6">
    <location>
        <begin position="311"/>
        <end position="339"/>
    </location>
</feature>
<dbReference type="InterPro" id="IPR014014">
    <property type="entry name" value="RNA_helicase_DEAD_Q_motif"/>
</dbReference>
<dbReference type="AlphaFoldDB" id="A0A835UAR8"/>
<dbReference type="InterPro" id="IPR014001">
    <property type="entry name" value="Helicase_ATP-bd"/>
</dbReference>
<dbReference type="PANTHER" id="PTHR24031">
    <property type="entry name" value="RNA HELICASE"/>
    <property type="match status" value="1"/>
</dbReference>
<feature type="region of interest" description="Disordered" evidence="8">
    <location>
        <begin position="219"/>
        <end position="267"/>
    </location>
</feature>
<evidence type="ECO:0000256" key="1">
    <source>
        <dbReference type="ARBA" id="ARBA00022741"/>
    </source>
</evidence>
<dbReference type="SMART" id="SM00490">
    <property type="entry name" value="HELICc"/>
    <property type="match status" value="1"/>
</dbReference>
<dbReference type="GO" id="GO:0005524">
    <property type="term" value="F:ATP binding"/>
    <property type="evidence" value="ECO:0007669"/>
    <property type="project" value="UniProtKB-UniRule"/>
</dbReference>
<organism evidence="12 13">
    <name type="scientific">Vanilla planifolia</name>
    <name type="common">Vanilla</name>
    <dbReference type="NCBI Taxonomy" id="51239"/>
    <lineage>
        <taxon>Eukaryota</taxon>
        <taxon>Viridiplantae</taxon>
        <taxon>Streptophyta</taxon>
        <taxon>Embryophyta</taxon>
        <taxon>Tracheophyta</taxon>
        <taxon>Spermatophyta</taxon>
        <taxon>Magnoliopsida</taxon>
        <taxon>Liliopsida</taxon>
        <taxon>Asparagales</taxon>
        <taxon>Orchidaceae</taxon>
        <taxon>Vanilloideae</taxon>
        <taxon>Vanilleae</taxon>
        <taxon>Vanilla</taxon>
    </lineage>
</organism>
<dbReference type="GO" id="GO:0003723">
    <property type="term" value="F:RNA binding"/>
    <property type="evidence" value="ECO:0007669"/>
    <property type="project" value="UniProtKB-UniRule"/>
</dbReference>
<evidence type="ECO:0000259" key="10">
    <source>
        <dbReference type="PROSITE" id="PS51194"/>
    </source>
</evidence>
<reference evidence="12 13" key="1">
    <citation type="journal article" date="2020" name="Nat. Food">
        <title>A phased Vanilla planifolia genome enables genetic improvement of flavour and production.</title>
        <authorList>
            <person name="Hasing T."/>
            <person name="Tang H."/>
            <person name="Brym M."/>
            <person name="Khazi F."/>
            <person name="Huang T."/>
            <person name="Chambers A.H."/>
        </authorList>
    </citation>
    <scope>NUCLEOTIDE SEQUENCE [LARGE SCALE GENOMIC DNA]</scope>
    <source>
        <tissue evidence="12">Leaf</tissue>
    </source>
</reference>
<evidence type="ECO:0000256" key="5">
    <source>
        <dbReference type="ARBA" id="ARBA00022884"/>
    </source>
</evidence>
<comment type="catalytic activity">
    <reaction evidence="7">
        <text>ATP + H2O = ADP + phosphate + H(+)</text>
        <dbReference type="Rhea" id="RHEA:13065"/>
        <dbReference type="ChEBI" id="CHEBI:15377"/>
        <dbReference type="ChEBI" id="CHEBI:15378"/>
        <dbReference type="ChEBI" id="CHEBI:30616"/>
        <dbReference type="ChEBI" id="CHEBI:43474"/>
        <dbReference type="ChEBI" id="CHEBI:456216"/>
        <dbReference type="EC" id="3.6.4.13"/>
    </reaction>
</comment>
<evidence type="ECO:0000256" key="8">
    <source>
        <dbReference type="SAM" id="MobiDB-lite"/>
    </source>
</evidence>
<dbReference type="PROSITE" id="PS51194">
    <property type="entry name" value="HELICASE_CTER"/>
    <property type="match status" value="1"/>
</dbReference>
<dbReference type="CDD" id="cd17964">
    <property type="entry name" value="DEADc_MSS116"/>
    <property type="match status" value="1"/>
</dbReference>
<evidence type="ECO:0000313" key="13">
    <source>
        <dbReference type="Proteomes" id="UP000636800"/>
    </source>
</evidence>
<dbReference type="InterPro" id="IPR001650">
    <property type="entry name" value="Helicase_C-like"/>
</dbReference>
<keyword evidence="1 7" id="KW-0547">Nucleotide-binding</keyword>
<feature type="compositionally biased region" description="Basic and acidic residues" evidence="8">
    <location>
        <begin position="176"/>
        <end position="193"/>
    </location>
</feature>
<dbReference type="GO" id="GO:0016787">
    <property type="term" value="F:hydrolase activity"/>
    <property type="evidence" value="ECO:0007669"/>
    <property type="project" value="UniProtKB-KW"/>
</dbReference>
<feature type="domain" description="Helicase C-terminal" evidence="10">
    <location>
        <begin position="559"/>
        <end position="710"/>
    </location>
</feature>
<feature type="domain" description="Helicase ATP-binding" evidence="9">
    <location>
        <begin position="342"/>
        <end position="525"/>
    </location>
</feature>
<feature type="compositionally biased region" description="Basic and acidic residues" evidence="8">
    <location>
        <begin position="124"/>
        <end position="134"/>
    </location>
</feature>
<keyword evidence="5 7" id="KW-0694">RNA-binding</keyword>
<keyword evidence="13" id="KW-1185">Reference proteome</keyword>
<name>A0A835UAR8_VANPL</name>
<dbReference type="EMBL" id="JADCNL010000013">
    <property type="protein sequence ID" value="KAG0454732.1"/>
    <property type="molecule type" value="Genomic_DNA"/>
</dbReference>
<dbReference type="Proteomes" id="UP000636800">
    <property type="component" value="Chromosome 13"/>
</dbReference>
<comment type="function">
    <text evidence="7">RNA helicase.</text>
</comment>
<dbReference type="Pfam" id="PF00271">
    <property type="entry name" value="Helicase_C"/>
    <property type="match status" value="1"/>
</dbReference>
<dbReference type="InterPro" id="IPR027417">
    <property type="entry name" value="P-loop_NTPase"/>
</dbReference>
<dbReference type="CDD" id="cd18787">
    <property type="entry name" value="SF2_C_DEAD"/>
    <property type="match status" value="1"/>
</dbReference>
<gene>
    <name evidence="12" type="ORF">HPP92_024024</name>
</gene>
<evidence type="ECO:0000256" key="7">
    <source>
        <dbReference type="RuleBase" id="RU365068"/>
    </source>
</evidence>
<protein>
    <recommendedName>
        <fullName evidence="7">ATP-dependent RNA helicase</fullName>
        <ecNumber evidence="7">3.6.4.13</ecNumber>
    </recommendedName>
</protein>
<dbReference type="Pfam" id="PF00270">
    <property type="entry name" value="DEAD"/>
    <property type="match status" value="1"/>
</dbReference>
<sequence>MAGQLRPFRLLGGASVLRSCPPSAVLAAIANSRLKSSVFSLGTCFLVSHRKYSKGRSFAAGSGSFGASFNRRGELRIRSVSGQSKGSIEDKGELSDWISDLKTKSFHLESGSGEDSSVRGRSKSGGDGDKDSGLKKGRGRGYFFSAYRSMRTRGDSDVCSPFSILKGSRRGSVMKRRLDRDRDLDQDKGDFPSKTRKVLGNNYLVSLVTGEAVGHKRGASLATTKSVRREDEVGGRVGQRKRRSAMVLSEDVEEAEEDDDDDSSKVDDDINCSVAKDAPHIGGFVFPCDGTNVKTMPQASTSGSESYLSQSRFDQFSLSPLLMKGIKAAGYERMTLVQEATLPVILKGKDVLAKAQIGTGKTVAFLLPAIEVVAKRPSIDRDIRRAPIYVLVICPTRELAYQASAEASKLLKYCPSIGVQVIMGGTKLTQEQKRMLAIPCQILVATPGRLRDHIENTPGFASRLKGVKVLVLDEADMLLDMGFLKDIEKIITAVPNQRQTLLFSATVRDEVRQICYTALRRDHEFINTVEEGSEETNPQVRQMHLIAPLEKQFSILYGILTDHIAEDAEYKVIVFCITAMVTRVVADLLSELHLNVREVHSQKPQSHRTRVSKEFKESKRLILVSSDVSARGVDYPNVTLVIQIGVPSDREQYIHRLGRTGRKGNEGKGILLLAPWEDFFLDNIRDLPITEAEAPLIDSETRKKVERALGHVEMRSKESAYQAWLAYYNSNKSIGVDKYRLVLLANEFSRSVGLDNPPAVPKLVLRKMGLNHVPGLRTK</sequence>
<keyword evidence="4 7" id="KW-0067">ATP-binding</keyword>
<feature type="region of interest" description="Disordered" evidence="8">
    <location>
        <begin position="108"/>
        <end position="134"/>
    </location>
</feature>